<sequence length="89" mass="9325">MMTVTPSDLPDTGEADVLGFDCDERPLKAGDSIERVDARQTGEQSGPATILGLSERNTLGDAVQTLALSDGGVAYDLHCRKLAGPATKH</sequence>
<evidence type="ECO:0000313" key="2">
    <source>
        <dbReference type="Proteomes" id="UP000646745"/>
    </source>
</evidence>
<protein>
    <submittedName>
        <fullName evidence="1">Uncharacterized protein</fullName>
    </submittedName>
</protein>
<name>A0ABQ3DNR7_9GAMM</name>
<keyword evidence="2" id="KW-1185">Reference proteome</keyword>
<evidence type="ECO:0000313" key="1">
    <source>
        <dbReference type="EMBL" id="GHB09569.1"/>
    </source>
</evidence>
<dbReference type="EMBL" id="BMZI01000001">
    <property type="protein sequence ID" value="GHB09569.1"/>
    <property type="molecule type" value="Genomic_DNA"/>
</dbReference>
<accession>A0ABQ3DNR7</accession>
<reference evidence="2" key="1">
    <citation type="journal article" date="2019" name="Int. J. Syst. Evol. Microbiol.">
        <title>The Global Catalogue of Microorganisms (GCM) 10K type strain sequencing project: providing services to taxonomists for standard genome sequencing and annotation.</title>
        <authorList>
            <consortium name="The Broad Institute Genomics Platform"/>
            <consortium name="The Broad Institute Genome Sequencing Center for Infectious Disease"/>
            <person name="Wu L."/>
            <person name="Ma J."/>
        </authorList>
    </citation>
    <scope>NUCLEOTIDE SEQUENCE [LARGE SCALE GENOMIC DNA]</scope>
    <source>
        <strain evidence="2">KCTC 32998</strain>
    </source>
</reference>
<proteinExistence type="predicted"/>
<comment type="caution">
    <text evidence="1">The sequence shown here is derived from an EMBL/GenBank/DDBJ whole genome shotgun (WGS) entry which is preliminary data.</text>
</comment>
<dbReference type="RefSeq" id="WP_189442902.1">
    <property type="nucleotide sequence ID" value="NZ_BMZI01000001.1"/>
</dbReference>
<gene>
    <name evidence="1" type="ORF">GCM10009038_04000</name>
</gene>
<organism evidence="1 2">
    <name type="scientific">Salinicola rhizosphaerae</name>
    <dbReference type="NCBI Taxonomy" id="1443141"/>
    <lineage>
        <taxon>Bacteria</taxon>
        <taxon>Pseudomonadati</taxon>
        <taxon>Pseudomonadota</taxon>
        <taxon>Gammaproteobacteria</taxon>
        <taxon>Oceanospirillales</taxon>
        <taxon>Halomonadaceae</taxon>
        <taxon>Salinicola</taxon>
    </lineage>
</organism>
<dbReference type="Proteomes" id="UP000646745">
    <property type="component" value="Unassembled WGS sequence"/>
</dbReference>